<protein>
    <submittedName>
        <fullName evidence="1">Uncharacterized protein</fullName>
    </submittedName>
</protein>
<evidence type="ECO:0000313" key="1">
    <source>
        <dbReference type="EMBL" id="KAL2719801.1"/>
    </source>
</evidence>
<organism evidence="1 2">
    <name type="scientific">Vespula maculifrons</name>
    <name type="common">Eastern yellow jacket</name>
    <name type="synonym">Wasp</name>
    <dbReference type="NCBI Taxonomy" id="7453"/>
    <lineage>
        <taxon>Eukaryota</taxon>
        <taxon>Metazoa</taxon>
        <taxon>Ecdysozoa</taxon>
        <taxon>Arthropoda</taxon>
        <taxon>Hexapoda</taxon>
        <taxon>Insecta</taxon>
        <taxon>Pterygota</taxon>
        <taxon>Neoptera</taxon>
        <taxon>Endopterygota</taxon>
        <taxon>Hymenoptera</taxon>
        <taxon>Apocrita</taxon>
        <taxon>Aculeata</taxon>
        <taxon>Vespoidea</taxon>
        <taxon>Vespidae</taxon>
        <taxon>Vespinae</taxon>
        <taxon>Vespula</taxon>
    </lineage>
</organism>
<sequence length="60" mass="7001">MWVGIVLEFRAIDIAPYLSLANYSSIYTGGMSEQYVERLKPCQILEDIRENLDFYEEGIH</sequence>
<name>A0ABD2AGQ0_VESMC</name>
<accession>A0ABD2AGQ0</accession>
<gene>
    <name evidence="1" type="ORF">V1477_021295</name>
</gene>
<reference evidence="1 2" key="1">
    <citation type="journal article" date="2024" name="Ann. Entomol. Soc. Am.">
        <title>Genomic analyses of the southern and eastern yellowjacket wasps (Hymenoptera: Vespidae) reveal evolutionary signatures of social life.</title>
        <authorList>
            <person name="Catto M.A."/>
            <person name="Caine P.B."/>
            <person name="Orr S.E."/>
            <person name="Hunt B.G."/>
            <person name="Goodisman M.A.D."/>
        </authorList>
    </citation>
    <scope>NUCLEOTIDE SEQUENCE [LARGE SCALE GENOMIC DNA]</scope>
    <source>
        <strain evidence="1">232</strain>
        <tissue evidence="1">Head and thorax</tissue>
    </source>
</reference>
<proteinExistence type="predicted"/>
<dbReference type="EMBL" id="JAYRBN010000119">
    <property type="protein sequence ID" value="KAL2719801.1"/>
    <property type="molecule type" value="Genomic_DNA"/>
</dbReference>
<dbReference type="Proteomes" id="UP001607303">
    <property type="component" value="Unassembled WGS sequence"/>
</dbReference>
<evidence type="ECO:0000313" key="2">
    <source>
        <dbReference type="Proteomes" id="UP001607303"/>
    </source>
</evidence>
<keyword evidence="2" id="KW-1185">Reference proteome</keyword>
<comment type="caution">
    <text evidence="1">The sequence shown here is derived from an EMBL/GenBank/DDBJ whole genome shotgun (WGS) entry which is preliminary data.</text>
</comment>
<dbReference type="AlphaFoldDB" id="A0ABD2AGQ0"/>